<evidence type="ECO:0000313" key="2">
    <source>
        <dbReference type="EMBL" id="KAK8877681.1"/>
    </source>
</evidence>
<comment type="caution">
    <text evidence="2">The sequence shown here is derived from an EMBL/GenBank/DDBJ whole genome shotgun (WGS) entry which is preliminary data.</text>
</comment>
<evidence type="ECO:0000256" key="1">
    <source>
        <dbReference type="SAM" id="Phobius"/>
    </source>
</evidence>
<feature type="transmembrane region" description="Helical" evidence="1">
    <location>
        <begin position="339"/>
        <end position="361"/>
    </location>
</feature>
<organism evidence="2 3">
    <name type="scientific">Apiospora arundinis</name>
    <dbReference type="NCBI Taxonomy" id="335852"/>
    <lineage>
        <taxon>Eukaryota</taxon>
        <taxon>Fungi</taxon>
        <taxon>Dikarya</taxon>
        <taxon>Ascomycota</taxon>
        <taxon>Pezizomycotina</taxon>
        <taxon>Sordariomycetes</taxon>
        <taxon>Xylariomycetidae</taxon>
        <taxon>Amphisphaeriales</taxon>
        <taxon>Apiosporaceae</taxon>
        <taxon>Apiospora</taxon>
    </lineage>
</organism>
<keyword evidence="1" id="KW-0812">Transmembrane</keyword>
<keyword evidence="3" id="KW-1185">Reference proteome</keyword>
<name>A0ABR2JIP2_9PEZI</name>
<proteinExistence type="predicted"/>
<reference evidence="2 3" key="1">
    <citation type="journal article" date="2024" name="IMA Fungus">
        <title>Apiospora arundinis, a panoply of carbohydrate-active enzymes and secondary metabolites.</title>
        <authorList>
            <person name="Sorensen T."/>
            <person name="Petersen C."/>
            <person name="Muurmann A.T."/>
            <person name="Christiansen J.V."/>
            <person name="Brundto M.L."/>
            <person name="Overgaard C.K."/>
            <person name="Boysen A.T."/>
            <person name="Wollenberg R.D."/>
            <person name="Larsen T.O."/>
            <person name="Sorensen J.L."/>
            <person name="Nielsen K.L."/>
            <person name="Sondergaard T.E."/>
        </authorList>
    </citation>
    <scope>NUCLEOTIDE SEQUENCE [LARGE SCALE GENOMIC DNA]</scope>
    <source>
        <strain evidence="2 3">AAU 773</strain>
    </source>
</reference>
<feature type="transmembrane region" description="Helical" evidence="1">
    <location>
        <begin position="373"/>
        <end position="395"/>
    </location>
</feature>
<dbReference type="Proteomes" id="UP001390339">
    <property type="component" value="Unassembled WGS sequence"/>
</dbReference>
<accession>A0ABR2JIP2</accession>
<dbReference type="EMBL" id="JAPCWZ010000002">
    <property type="protein sequence ID" value="KAK8877681.1"/>
    <property type="molecule type" value="Genomic_DNA"/>
</dbReference>
<keyword evidence="1" id="KW-1133">Transmembrane helix</keyword>
<sequence>MSSMPSHASEVSFQMAVRDGDMPGAQIEDKELIDLAKRMAISDILCVAMIAPRVYDFLNDETTKLHDCFDPWHNPTGSSTALQAWTHSIQAYTENKSLDEWRPQLRNPLPEEEVVQPSCHQIIGVRDDTWAKKWAPIIQEIVSDYNNIRYGKTSFHKHYLEDDEYIKLWDELSTGAVRLEDIKSTHQLAWWMESLKNASEKTGNALERLMTQKIREIDARIRQAIKARALLLERAQIKMDYRFRSKSVFEYHSPWDEYTWSHTWEKRQNRICNALQINWDEPAQVASKPSSPPKKGWLRMTSTHLHAATGLTVLLAAVPAMKGWSQSEPTAGTIKDADFWWLLAGMVFQLLSLSMFAAGLLSGPSPATSSRFWVYAYVLVGMLLSISAFPLYLWVSIRYSSAAMFLSSVDTALLQVQVSLVAFAVAPETKAKED</sequence>
<gene>
    <name evidence="2" type="ORF">PGQ11_002627</name>
</gene>
<feature type="transmembrane region" description="Helical" evidence="1">
    <location>
        <begin position="297"/>
        <end position="319"/>
    </location>
</feature>
<evidence type="ECO:0000313" key="3">
    <source>
        <dbReference type="Proteomes" id="UP001390339"/>
    </source>
</evidence>
<protein>
    <submittedName>
        <fullName evidence="2">Uncharacterized protein</fullName>
    </submittedName>
</protein>
<keyword evidence="1" id="KW-0472">Membrane</keyword>